<evidence type="ECO:0000313" key="3">
    <source>
        <dbReference type="Proteomes" id="UP000294848"/>
    </source>
</evidence>
<proteinExistence type="predicted"/>
<dbReference type="InterPro" id="IPR027417">
    <property type="entry name" value="P-loop_NTPase"/>
</dbReference>
<dbReference type="PANTHER" id="PTHR13696">
    <property type="entry name" value="P-LOOP CONTAINING NUCLEOSIDE TRIPHOSPHATE HYDROLASE"/>
    <property type="match status" value="1"/>
</dbReference>
<gene>
    <name evidence="2" type="ORF">DET52_101188</name>
</gene>
<dbReference type="OrthoDB" id="978593at2"/>
<evidence type="ECO:0000313" key="2">
    <source>
        <dbReference type="EMBL" id="TDO04837.1"/>
    </source>
</evidence>
<dbReference type="InterPro" id="IPR002586">
    <property type="entry name" value="CobQ/CobB/MinD/ParA_Nub-bd_dom"/>
</dbReference>
<reference evidence="2 3" key="1">
    <citation type="submission" date="2019-03" db="EMBL/GenBank/DDBJ databases">
        <title>Freshwater and sediment microbial communities from various areas in North America, analyzing microbe dynamics in response to fracking.</title>
        <authorList>
            <person name="Lamendella R."/>
        </authorList>
    </citation>
    <scope>NUCLEOTIDE SEQUENCE [LARGE SCALE GENOMIC DNA]</scope>
    <source>
        <strain evidence="2 3">114D</strain>
    </source>
</reference>
<dbReference type="CDD" id="cd02042">
    <property type="entry name" value="ParAB_family"/>
    <property type="match status" value="1"/>
</dbReference>
<dbReference type="SUPFAM" id="SSF52540">
    <property type="entry name" value="P-loop containing nucleoside triphosphate hydrolases"/>
    <property type="match status" value="1"/>
</dbReference>
<dbReference type="Proteomes" id="UP000294848">
    <property type="component" value="Unassembled WGS sequence"/>
</dbReference>
<dbReference type="AlphaFoldDB" id="A0A4R6HA25"/>
<sequence length="255" mass="28953">MRKEPIYLAFSTQKGGAGKTALTVLVASYLHYIKGYDVAVIDCDYPQHSIADMRDRDLKLALEDDHYKRMAYEQFTRLEKKAYPVIESSTEKAIDDADRITEQADFDIVFFDLPGTVNDPAVIKALTNMDYIFAPISADRLVLESTLRYMVVINDVIKKTGVTTIKGTYLVWNMVDGREKSELYGVYEQVIAELEFEVLKTFVPNSLRFRRELTESHKGVFRSTLFPAERSQLKGSNIDALADEILELVKLNGNG</sequence>
<dbReference type="EMBL" id="SNWI01000001">
    <property type="protein sequence ID" value="TDO04837.1"/>
    <property type="molecule type" value="Genomic_DNA"/>
</dbReference>
<dbReference type="RefSeq" id="WP_133462989.1">
    <property type="nucleotide sequence ID" value="NZ_SNWI01000001.1"/>
</dbReference>
<dbReference type="InterPro" id="IPR050678">
    <property type="entry name" value="DNA_Partitioning_ATPase"/>
</dbReference>
<name>A0A4R6HA25_9BACT</name>
<dbReference type="Pfam" id="PF01656">
    <property type="entry name" value="CbiA"/>
    <property type="match status" value="1"/>
</dbReference>
<comment type="caution">
    <text evidence="2">The sequence shown here is derived from an EMBL/GenBank/DDBJ whole genome shotgun (WGS) entry which is preliminary data.</text>
</comment>
<evidence type="ECO:0000259" key="1">
    <source>
        <dbReference type="Pfam" id="PF01656"/>
    </source>
</evidence>
<dbReference type="Gene3D" id="3.40.50.300">
    <property type="entry name" value="P-loop containing nucleotide triphosphate hydrolases"/>
    <property type="match status" value="1"/>
</dbReference>
<feature type="domain" description="CobQ/CobB/MinD/ParA nucleotide binding" evidence="1">
    <location>
        <begin position="9"/>
        <end position="211"/>
    </location>
</feature>
<accession>A0A4R6HA25</accession>
<protein>
    <submittedName>
        <fullName evidence="2">Cellulose biosynthesis protein BcsQ</fullName>
    </submittedName>
</protein>
<dbReference type="PANTHER" id="PTHR13696:SF52">
    <property type="entry name" value="PARA FAMILY PROTEIN CT_582"/>
    <property type="match status" value="1"/>
</dbReference>
<organism evidence="2 3">
    <name type="scientific">Sunxiuqinia elliptica</name>
    <dbReference type="NCBI Taxonomy" id="655355"/>
    <lineage>
        <taxon>Bacteria</taxon>
        <taxon>Pseudomonadati</taxon>
        <taxon>Bacteroidota</taxon>
        <taxon>Bacteroidia</taxon>
        <taxon>Marinilabiliales</taxon>
        <taxon>Prolixibacteraceae</taxon>
        <taxon>Sunxiuqinia</taxon>
    </lineage>
</organism>